<dbReference type="SUPFAM" id="SSF48452">
    <property type="entry name" value="TPR-like"/>
    <property type="match status" value="1"/>
</dbReference>
<evidence type="ECO:0008006" key="3">
    <source>
        <dbReference type="Google" id="ProtNLM"/>
    </source>
</evidence>
<comment type="caution">
    <text evidence="1">The sequence shown here is derived from an EMBL/GenBank/DDBJ whole genome shotgun (WGS) entry which is preliminary data.</text>
</comment>
<dbReference type="Gene3D" id="1.25.40.10">
    <property type="entry name" value="Tetratricopeptide repeat domain"/>
    <property type="match status" value="1"/>
</dbReference>
<reference evidence="1" key="1">
    <citation type="submission" date="2021-01" db="EMBL/GenBank/DDBJ databases">
        <title>Fulvivirga kasyanovii gen. nov., sp nov., a novel member of the phylum Bacteroidetes isolated from seawater in a mussel farm.</title>
        <authorList>
            <person name="Zhao L.-H."/>
            <person name="Wang Z.-J."/>
        </authorList>
    </citation>
    <scope>NUCLEOTIDE SEQUENCE</scope>
    <source>
        <strain evidence="1">2943</strain>
    </source>
</reference>
<dbReference type="AlphaFoldDB" id="A0A937K084"/>
<keyword evidence="2" id="KW-1185">Reference proteome</keyword>
<organism evidence="1 2">
    <name type="scientific">Fulvivirga sediminis</name>
    <dbReference type="NCBI Taxonomy" id="2803949"/>
    <lineage>
        <taxon>Bacteria</taxon>
        <taxon>Pseudomonadati</taxon>
        <taxon>Bacteroidota</taxon>
        <taxon>Cytophagia</taxon>
        <taxon>Cytophagales</taxon>
        <taxon>Fulvivirgaceae</taxon>
        <taxon>Fulvivirga</taxon>
    </lineage>
</organism>
<dbReference type="InterPro" id="IPR011990">
    <property type="entry name" value="TPR-like_helical_dom_sf"/>
</dbReference>
<proteinExistence type="predicted"/>
<sequence>MRLHIIVALVLVLSSCLRTLSDKELMEGYQNHSSLGEWEQAYKYVKEGLRRNPNDSSLYFSLALCLNRIDSVGNSEEVLEVLDVYLERYKASILGRLLKHSVLINKGEFEEVIKDVELLEKYYGISSYTLQMKANAYFLNRDWIMKKQPLIMKKHHYTHLEKIDLKH</sequence>
<dbReference type="Proteomes" id="UP000659388">
    <property type="component" value="Unassembled WGS sequence"/>
</dbReference>
<dbReference type="PROSITE" id="PS51257">
    <property type="entry name" value="PROKAR_LIPOPROTEIN"/>
    <property type="match status" value="1"/>
</dbReference>
<dbReference type="RefSeq" id="WP_202245175.1">
    <property type="nucleotide sequence ID" value="NZ_JAESIY010000007.1"/>
</dbReference>
<evidence type="ECO:0000313" key="1">
    <source>
        <dbReference type="EMBL" id="MBL3657399.1"/>
    </source>
</evidence>
<accession>A0A937K084</accession>
<gene>
    <name evidence="1" type="ORF">JL102_14725</name>
</gene>
<protein>
    <recommendedName>
        <fullName evidence="3">Tetratricopeptide repeat protein</fullName>
    </recommendedName>
</protein>
<name>A0A937K084_9BACT</name>
<evidence type="ECO:0000313" key="2">
    <source>
        <dbReference type="Proteomes" id="UP000659388"/>
    </source>
</evidence>
<dbReference type="EMBL" id="JAESIY010000007">
    <property type="protein sequence ID" value="MBL3657399.1"/>
    <property type="molecule type" value="Genomic_DNA"/>
</dbReference>